<accession>A0A1C4ZS38</accession>
<evidence type="ECO:0000313" key="2">
    <source>
        <dbReference type="Proteomes" id="UP000198253"/>
    </source>
</evidence>
<dbReference type="AlphaFoldDB" id="A0A1C4ZS38"/>
<evidence type="ECO:0000313" key="1">
    <source>
        <dbReference type="EMBL" id="SCF35636.1"/>
    </source>
</evidence>
<gene>
    <name evidence="1" type="ORF">GA0070618_5675</name>
</gene>
<dbReference type="InterPro" id="IPR018988">
    <property type="entry name" value="DUF2000"/>
</dbReference>
<dbReference type="RefSeq" id="WP_088984321.1">
    <property type="nucleotide sequence ID" value="NZ_LT607413.1"/>
</dbReference>
<dbReference type="OrthoDB" id="1684239at2"/>
<dbReference type="Proteomes" id="UP000198253">
    <property type="component" value="Chromosome I"/>
</dbReference>
<keyword evidence="2" id="KW-1185">Reference proteome</keyword>
<dbReference type="InterPro" id="IPR023476">
    <property type="entry name" value="Pep_tRNA_hydro_II_dom_sf"/>
</dbReference>
<protein>
    <recommendedName>
        <fullName evidence="3">DUF2000 family protein</fullName>
    </recommendedName>
</protein>
<evidence type="ECO:0008006" key="3">
    <source>
        <dbReference type="Google" id="ProtNLM"/>
    </source>
</evidence>
<dbReference type="Gene3D" id="3.40.1490.10">
    <property type="entry name" value="Bit1"/>
    <property type="match status" value="1"/>
</dbReference>
<dbReference type="EMBL" id="LT607413">
    <property type="protein sequence ID" value="SCF35636.1"/>
    <property type="molecule type" value="Genomic_DNA"/>
</dbReference>
<dbReference type="Pfam" id="PF09391">
    <property type="entry name" value="DUF2000"/>
    <property type="match status" value="1"/>
</dbReference>
<dbReference type="InParanoid" id="A0A1C4ZS38"/>
<proteinExistence type="predicted"/>
<organism evidence="1 2">
    <name type="scientific">Micromonospora echinospora</name>
    <name type="common">Micromonospora purpurea</name>
    <dbReference type="NCBI Taxonomy" id="1877"/>
    <lineage>
        <taxon>Bacteria</taxon>
        <taxon>Bacillati</taxon>
        <taxon>Actinomycetota</taxon>
        <taxon>Actinomycetes</taxon>
        <taxon>Micromonosporales</taxon>
        <taxon>Micromonosporaceae</taxon>
        <taxon>Micromonospora</taxon>
    </lineage>
</organism>
<dbReference type="SUPFAM" id="SSF102462">
    <property type="entry name" value="Peptidyl-tRNA hydrolase II"/>
    <property type="match status" value="1"/>
</dbReference>
<name>A0A1C4ZS38_MICEC</name>
<sequence>MDEKDERTPVVWDTKIAVVLRDDLEGWQRLNITAFTVSGIAATVENVVGEPYVDGSDNTYLPMFRQPVLVFAADAEKLRQIHERALRREVPMAIYTEELFVTNNDEDNRAAVRAVAADKLRLVGVAMRADRKTVDKIVKGATLHP</sequence>
<reference evidence="2" key="1">
    <citation type="submission" date="2016-06" db="EMBL/GenBank/DDBJ databases">
        <authorList>
            <person name="Varghese N."/>
            <person name="Submissions Spin"/>
        </authorList>
    </citation>
    <scope>NUCLEOTIDE SEQUENCE [LARGE SCALE GENOMIC DNA]</scope>
    <source>
        <strain evidence="2">DSM 43816</strain>
    </source>
</reference>